<dbReference type="EMBL" id="JAAGRN010000007">
    <property type="protein sequence ID" value="NDY83852.1"/>
    <property type="molecule type" value="Genomic_DNA"/>
</dbReference>
<protein>
    <submittedName>
        <fullName evidence="3">SDR family oxidoreductase</fullName>
    </submittedName>
</protein>
<comment type="caution">
    <text evidence="3">The sequence shown here is derived from an EMBL/GenBank/DDBJ whole genome shotgun (WGS) entry which is preliminary data.</text>
</comment>
<sequence>MTESRKIALVTGAGKRLGRHIALELAQAGWDIIVHYGQSLEQARETTELIRRMGRSAVEIQADLGFEDQVNGLITRCEKALGIPDCIVNNASLFDYDTANDFSYGQLERHMRINTAAPIALARDLHQARLRNARSPSGSHPAVVINLLDQKLANPNPDFLSYTLSKAALHEATTLLAQALAPHVRVVGLAPGITLISGDQSPDSFAQSHKMTPLGRSSTPNDISAAVLYLATAHAITGTTLYVDGGQHLQPSERDVMFLTS</sequence>
<evidence type="ECO:0000256" key="2">
    <source>
        <dbReference type="ARBA" id="ARBA00023002"/>
    </source>
</evidence>
<proteinExistence type="inferred from homology"/>
<dbReference type="GO" id="GO:0016491">
    <property type="term" value="F:oxidoreductase activity"/>
    <property type="evidence" value="ECO:0007669"/>
    <property type="project" value="UniProtKB-KW"/>
</dbReference>
<keyword evidence="2" id="KW-0560">Oxidoreductase</keyword>
<accession>A0A6B2R0R1</accession>
<dbReference type="AlphaFoldDB" id="A0A6B2R0R1"/>
<dbReference type="InterPro" id="IPR036291">
    <property type="entry name" value="NAD(P)-bd_dom_sf"/>
</dbReference>
<dbReference type="Gene3D" id="3.40.50.720">
    <property type="entry name" value="NAD(P)-binding Rossmann-like Domain"/>
    <property type="match status" value="1"/>
</dbReference>
<evidence type="ECO:0000313" key="3">
    <source>
        <dbReference type="EMBL" id="NDY83852.1"/>
    </source>
</evidence>
<dbReference type="Pfam" id="PF13561">
    <property type="entry name" value="adh_short_C2"/>
    <property type="match status" value="1"/>
</dbReference>
<reference evidence="3" key="1">
    <citation type="submission" date="2020-02" db="EMBL/GenBank/DDBJ databases">
        <authorList>
            <person name="Chen W.-M."/>
        </authorList>
    </citation>
    <scope>NUCLEOTIDE SEQUENCE</scope>
    <source>
        <strain evidence="3">NBD-18</strain>
    </source>
</reference>
<name>A0A6B2R0R1_9BURK</name>
<evidence type="ECO:0000256" key="1">
    <source>
        <dbReference type="ARBA" id="ARBA00006484"/>
    </source>
</evidence>
<dbReference type="InterPro" id="IPR002347">
    <property type="entry name" value="SDR_fam"/>
</dbReference>
<dbReference type="NCBIfam" id="NF006597">
    <property type="entry name" value="PRK09134.1"/>
    <property type="match status" value="1"/>
</dbReference>
<dbReference type="RefSeq" id="WP_163655460.1">
    <property type="nucleotide sequence ID" value="NZ_JAAGRN010000007.1"/>
</dbReference>
<dbReference type="PRINTS" id="PR00081">
    <property type="entry name" value="GDHRDH"/>
</dbReference>
<dbReference type="SUPFAM" id="SSF51735">
    <property type="entry name" value="NAD(P)-binding Rossmann-fold domains"/>
    <property type="match status" value="1"/>
</dbReference>
<dbReference type="PANTHER" id="PTHR43639:SF1">
    <property type="entry name" value="SHORT-CHAIN DEHYDROGENASE_REDUCTASE FAMILY PROTEIN"/>
    <property type="match status" value="1"/>
</dbReference>
<gene>
    <name evidence="3" type="ORF">G3I67_11470</name>
</gene>
<comment type="similarity">
    <text evidence="1">Belongs to the short-chain dehydrogenases/reductases (SDR) family.</text>
</comment>
<dbReference type="PANTHER" id="PTHR43639">
    <property type="entry name" value="OXIDOREDUCTASE, SHORT-CHAIN DEHYDROGENASE/REDUCTASE FAMILY (AFU_ORTHOLOGUE AFUA_5G02870)"/>
    <property type="match status" value="1"/>
</dbReference>
<organism evidence="3">
    <name type="scientific">Sheuella amnicola</name>
    <dbReference type="NCBI Taxonomy" id="2707330"/>
    <lineage>
        <taxon>Bacteria</taxon>
        <taxon>Pseudomonadati</taxon>
        <taxon>Pseudomonadota</taxon>
        <taxon>Betaproteobacteria</taxon>
        <taxon>Burkholderiales</taxon>
        <taxon>Alcaligenaceae</taxon>
        <taxon>Sheuella</taxon>
    </lineage>
</organism>